<dbReference type="PANTHER" id="PTHR11839:SF18">
    <property type="entry name" value="NUDIX HYDROLASE DOMAIN-CONTAINING PROTEIN"/>
    <property type="match status" value="1"/>
</dbReference>
<dbReference type="Proteomes" id="UP001341444">
    <property type="component" value="Unassembled WGS sequence"/>
</dbReference>
<reference evidence="5 6" key="1">
    <citation type="submission" date="2023-03" db="EMBL/GenBank/DDBJ databases">
        <title>Bacillus Genome Sequencing.</title>
        <authorList>
            <person name="Dunlap C."/>
        </authorList>
    </citation>
    <scope>NUCLEOTIDE SEQUENCE [LARGE SCALE GENOMIC DNA]</scope>
    <source>
        <strain evidence="5 6">B-23453</strain>
    </source>
</reference>
<dbReference type="InterPro" id="IPR015797">
    <property type="entry name" value="NUDIX_hydrolase-like_dom_sf"/>
</dbReference>
<comment type="cofactor">
    <cofactor evidence="1">
        <name>Mg(2+)</name>
        <dbReference type="ChEBI" id="CHEBI:18420"/>
    </cofactor>
</comment>
<evidence type="ECO:0000256" key="2">
    <source>
        <dbReference type="ARBA" id="ARBA00022801"/>
    </source>
</evidence>
<dbReference type="CDD" id="cd03424">
    <property type="entry name" value="NUDIX_ADPRase_Nudt5_UGPPase_Nudt14"/>
    <property type="match status" value="1"/>
</dbReference>
<dbReference type="Gene3D" id="3.90.79.10">
    <property type="entry name" value="Nucleoside Triphosphate Pyrophosphohydrolase"/>
    <property type="match status" value="1"/>
</dbReference>
<proteinExistence type="inferred from homology"/>
<organism evidence="5 6">
    <name type="scientific">Heyndrickxia acidicola</name>
    <dbReference type="NCBI Taxonomy" id="209389"/>
    <lineage>
        <taxon>Bacteria</taxon>
        <taxon>Bacillati</taxon>
        <taxon>Bacillota</taxon>
        <taxon>Bacilli</taxon>
        <taxon>Bacillales</taxon>
        <taxon>Bacillaceae</taxon>
        <taxon>Heyndrickxia</taxon>
    </lineage>
</organism>
<evidence type="ECO:0000313" key="5">
    <source>
        <dbReference type="EMBL" id="MED1204949.1"/>
    </source>
</evidence>
<keyword evidence="6" id="KW-1185">Reference proteome</keyword>
<dbReference type="PROSITE" id="PS51462">
    <property type="entry name" value="NUDIX"/>
    <property type="match status" value="1"/>
</dbReference>
<dbReference type="PROSITE" id="PS00893">
    <property type="entry name" value="NUDIX_BOX"/>
    <property type="match status" value="1"/>
</dbReference>
<dbReference type="PANTHER" id="PTHR11839">
    <property type="entry name" value="UDP/ADP-SUGAR PYROPHOSPHATASE"/>
    <property type="match status" value="1"/>
</dbReference>
<dbReference type="RefSeq" id="WP_066262487.1">
    <property type="nucleotide sequence ID" value="NZ_JARMAB010000027.1"/>
</dbReference>
<comment type="caution">
    <text evidence="5">The sequence shown here is derived from an EMBL/GenBank/DDBJ whole genome shotgun (WGS) entry which is preliminary data.</text>
</comment>
<dbReference type="SUPFAM" id="SSF55811">
    <property type="entry name" value="Nudix"/>
    <property type="match status" value="1"/>
</dbReference>
<feature type="domain" description="Nudix hydrolase" evidence="4">
    <location>
        <begin position="40"/>
        <end position="171"/>
    </location>
</feature>
<dbReference type="InterPro" id="IPR000086">
    <property type="entry name" value="NUDIX_hydrolase_dom"/>
</dbReference>
<keyword evidence="2 3" id="KW-0378">Hydrolase</keyword>
<sequence length="184" mass="20861">MHKFEEITVKSETIFKGKMISLQVDEVQLPNGKYSKREMIKHPGAVAILAITDDKKIVLVEQYRKPANQALIEIPAGKLEPGEKPELTAVRELEEETGYRCEKLEFITSFYTAPGFADEILHIYKATGLKKLEEPKTADEDEFVELMEVTLEKAVQLVTENKICDAKTTFAIQYAQLQEVLNAK</sequence>
<name>A0ABU6MJU2_9BACI</name>
<gene>
    <name evidence="5" type="ORF">P4T90_18035</name>
</gene>
<accession>A0ABU6MJU2</accession>
<evidence type="ECO:0000259" key="4">
    <source>
        <dbReference type="PROSITE" id="PS51462"/>
    </source>
</evidence>
<comment type="similarity">
    <text evidence="3">Belongs to the Nudix hydrolase family.</text>
</comment>
<dbReference type="PRINTS" id="PR00502">
    <property type="entry name" value="NUDIXFAMILY"/>
</dbReference>
<dbReference type="GO" id="GO:0016787">
    <property type="term" value="F:hydrolase activity"/>
    <property type="evidence" value="ECO:0007669"/>
    <property type="project" value="UniProtKB-KW"/>
</dbReference>
<dbReference type="InterPro" id="IPR020476">
    <property type="entry name" value="Nudix_hydrolase"/>
</dbReference>
<protein>
    <submittedName>
        <fullName evidence="5">NUDIX hydrolase</fullName>
    </submittedName>
</protein>
<dbReference type="InterPro" id="IPR020084">
    <property type="entry name" value="NUDIX_hydrolase_CS"/>
</dbReference>
<dbReference type="EMBL" id="JARMAB010000027">
    <property type="protein sequence ID" value="MED1204949.1"/>
    <property type="molecule type" value="Genomic_DNA"/>
</dbReference>
<dbReference type="Pfam" id="PF00293">
    <property type="entry name" value="NUDIX"/>
    <property type="match status" value="1"/>
</dbReference>
<evidence type="ECO:0000256" key="3">
    <source>
        <dbReference type="RuleBase" id="RU003476"/>
    </source>
</evidence>
<evidence type="ECO:0000313" key="6">
    <source>
        <dbReference type="Proteomes" id="UP001341444"/>
    </source>
</evidence>
<evidence type="ECO:0000256" key="1">
    <source>
        <dbReference type="ARBA" id="ARBA00001946"/>
    </source>
</evidence>